<evidence type="ECO:0000259" key="1">
    <source>
        <dbReference type="Pfam" id="PF07691"/>
    </source>
</evidence>
<evidence type="ECO:0000313" key="2">
    <source>
        <dbReference type="EMBL" id="MFC3153728.1"/>
    </source>
</evidence>
<feature type="domain" description="PA14" evidence="1">
    <location>
        <begin position="82"/>
        <end position="155"/>
    </location>
</feature>
<proteinExistence type="predicted"/>
<evidence type="ECO:0000313" key="3">
    <source>
        <dbReference type="Proteomes" id="UP001595548"/>
    </source>
</evidence>
<gene>
    <name evidence="2" type="ORF">ACFOEB_00805</name>
</gene>
<organism evidence="2 3">
    <name type="scientific">Gilvimarinus japonicus</name>
    <dbReference type="NCBI Taxonomy" id="1796469"/>
    <lineage>
        <taxon>Bacteria</taxon>
        <taxon>Pseudomonadati</taxon>
        <taxon>Pseudomonadota</taxon>
        <taxon>Gammaproteobacteria</taxon>
        <taxon>Cellvibrionales</taxon>
        <taxon>Cellvibrionaceae</taxon>
        <taxon>Gilvimarinus</taxon>
    </lineage>
</organism>
<reference evidence="3" key="1">
    <citation type="journal article" date="2019" name="Int. J. Syst. Evol. Microbiol.">
        <title>The Global Catalogue of Microorganisms (GCM) 10K type strain sequencing project: providing services to taxonomists for standard genome sequencing and annotation.</title>
        <authorList>
            <consortium name="The Broad Institute Genomics Platform"/>
            <consortium name="The Broad Institute Genome Sequencing Center for Infectious Disease"/>
            <person name="Wu L."/>
            <person name="Ma J."/>
        </authorList>
    </citation>
    <scope>NUCLEOTIDE SEQUENCE [LARGE SCALE GENOMIC DNA]</scope>
    <source>
        <strain evidence="3">KCTC 52141</strain>
    </source>
</reference>
<protein>
    <submittedName>
        <fullName evidence="2">PA14 domain-containing protein</fullName>
    </submittedName>
</protein>
<sequence>MLKNTVFSVALALLIALTVNKLIPPSVDPVLTMVLSKSNGQINRIDQARHISDTRTHLIDRVEFNADNHFKHPTLGILGWSEYFYADINTQFKVTKASRYRFEVGSDDGYQLEIDGNIICEHKRDRPFQRNTCMQPLNAGKHQLTLRYFQGYGNAGLTFKAAPEGVSKLRFWGEDIKGISYHPPTK</sequence>
<keyword evidence="3" id="KW-1185">Reference proteome</keyword>
<name>A0ABV7HM90_9GAMM</name>
<dbReference type="InterPro" id="IPR011658">
    <property type="entry name" value="PA14_dom"/>
</dbReference>
<dbReference type="SUPFAM" id="SSF56988">
    <property type="entry name" value="Anthrax protective antigen"/>
    <property type="match status" value="1"/>
</dbReference>
<accession>A0ABV7HM90</accession>
<dbReference type="EMBL" id="JBHRTL010000001">
    <property type="protein sequence ID" value="MFC3153728.1"/>
    <property type="molecule type" value="Genomic_DNA"/>
</dbReference>
<dbReference type="RefSeq" id="WP_382413641.1">
    <property type="nucleotide sequence ID" value="NZ_AP031500.1"/>
</dbReference>
<dbReference type="Proteomes" id="UP001595548">
    <property type="component" value="Unassembled WGS sequence"/>
</dbReference>
<comment type="caution">
    <text evidence="2">The sequence shown here is derived from an EMBL/GenBank/DDBJ whole genome shotgun (WGS) entry which is preliminary data.</text>
</comment>
<dbReference type="Pfam" id="PF07691">
    <property type="entry name" value="PA14"/>
    <property type="match status" value="1"/>
</dbReference>